<dbReference type="Gene3D" id="2.60.40.10">
    <property type="entry name" value="Immunoglobulins"/>
    <property type="match status" value="3"/>
</dbReference>
<feature type="domain" description="Ig-like" evidence="7">
    <location>
        <begin position="252"/>
        <end position="320"/>
    </location>
</feature>
<sequence>MVNLFHFLLIDDIQDLVLTSLPENEGFDNTLTLHEGDVIKLTCEALRAFPIPSIEIYIQSKNYNHSIVSTGRMSRPNVNTTPEMNGAIISCSASITTKQVEAKHKIQLRVLYAPIVSISVPIVTNSNSSGININNSTAIILQCTADAQPNNLTFSPWQHYIGNELIREVQGIEGGDGKSYNLEVSTDLKDAGLYICTVSNGINRNNQTQQTARYRLDTVKAEFHTNTTNKVNGRVGDYIELYKIYTCPMDCNITWYKDGTRDITSTIEYSRILSYYNSTILIPSNKTVIKLTSIQLSDTATYTCNICNINGCINSSVELTVETSSRLESLEGSDRQLVFGITGGAIFAIVILLIIIVVLVVILHRNKPVKKNLTEPEMEIIENEMYQSADLDPTFTGNNTSNNNEKGLIYAEVQKSKKNENPIKPEMEIMENALYQSADLDPTFTGNNSNNNASRLVYAQVQKNSKKKDNNQKSEAVYYNTTCDEVLYSNTDERL</sequence>
<evidence type="ECO:0000256" key="3">
    <source>
        <dbReference type="ARBA" id="ARBA00023157"/>
    </source>
</evidence>
<feature type="domain" description="Ig-like" evidence="7">
    <location>
        <begin position="121"/>
        <end position="212"/>
    </location>
</feature>
<keyword evidence="9" id="KW-1185">Reference proteome</keyword>
<protein>
    <recommendedName>
        <fullName evidence="7">Ig-like domain-containing protein</fullName>
    </recommendedName>
</protein>
<evidence type="ECO:0000256" key="2">
    <source>
        <dbReference type="ARBA" id="ARBA00023136"/>
    </source>
</evidence>
<keyword evidence="4" id="KW-0325">Glycoprotein</keyword>
<dbReference type="InterPro" id="IPR007110">
    <property type="entry name" value="Ig-like_dom"/>
</dbReference>
<accession>A0AAN8J7V2</accession>
<evidence type="ECO:0000313" key="9">
    <source>
        <dbReference type="Proteomes" id="UP001347796"/>
    </source>
</evidence>
<dbReference type="InterPro" id="IPR003599">
    <property type="entry name" value="Ig_sub"/>
</dbReference>
<dbReference type="AlphaFoldDB" id="A0AAN8J7V2"/>
<name>A0AAN8J7V2_PATCE</name>
<evidence type="ECO:0000256" key="5">
    <source>
        <dbReference type="ARBA" id="ARBA00023319"/>
    </source>
</evidence>
<keyword evidence="3" id="KW-1015">Disulfide bond</keyword>
<dbReference type="GO" id="GO:0050839">
    <property type="term" value="F:cell adhesion molecule binding"/>
    <property type="evidence" value="ECO:0007669"/>
    <property type="project" value="TreeGrafter"/>
</dbReference>
<organism evidence="8 9">
    <name type="scientific">Patella caerulea</name>
    <name type="common">Rayed Mediterranean limpet</name>
    <dbReference type="NCBI Taxonomy" id="87958"/>
    <lineage>
        <taxon>Eukaryota</taxon>
        <taxon>Metazoa</taxon>
        <taxon>Spiralia</taxon>
        <taxon>Lophotrochozoa</taxon>
        <taxon>Mollusca</taxon>
        <taxon>Gastropoda</taxon>
        <taxon>Patellogastropoda</taxon>
        <taxon>Patelloidea</taxon>
        <taxon>Patellidae</taxon>
        <taxon>Patella</taxon>
    </lineage>
</organism>
<evidence type="ECO:0000256" key="6">
    <source>
        <dbReference type="SAM" id="Phobius"/>
    </source>
</evidence>
<keyword evidence="5" id="KW-0393">Immunoglobulin domain</keyword>
<dbReference type="InterPro" id="IPR013783">
    <property type="entry name" value="Ig-like_fold"/>
</dbReference>
<dbReference type="GO" id="GO:0005886">
    <property type="term" value="C:plasma membrane"/>
    <property type="evidence" value="ECO:0007669"/>
    <property type="project" value="TreeGrafter"/>
</dbReference>
<keyword evidence="2 6" id="KW-0472">Membrane</keyword>
<dbReference type="PANTHER" id="PTHR11640:SF164">
    <property type="entry name" value="MAM DOMAIN-CONTAINING GLYCOSYLPHOSPHATIDYLINOSITOL ANCHOR PROTEIN 1"/>
    <property type="match status" value="1"/>
</dbReference>
<evidence type="ECO:0000313" key="8">
    <source>
        <dbReference type="EMBL" id="KAK6172201.1"/>
    </source>
</evidence>
<dbReference type="SMART" id="SM00409">
    <property type="entry name" value="IG"/>
    <property type="match status" value="3"/>
</dbReference>
<keyword evidence="6" id="KW-1133">Transmembrane helix</keyword>
<dbReference type="PANTHER" id="PTHR11640">
    <property type="entry name" value="NEPHRIN"/>
    <property type="match status" value="1"/>
</dbReference>
<comment type="subcellular location">
    <subcellularLocation>
        <location evidence="1">Membrane</location>
        <topology evidence="1">Single-pass type I membrane protein</topology>
    </subcellularLocation>
</comment>
<comment type="caution">
    <text evidence="8">The sequence shown here is derived from an EMBL/GenBank/DDBJ whole genome shotgun (WGS) entry which is preliminary data.</text>
</comment>
<dbReference type="InterPro" id="IPR051275">
    <property type="entry name" value="Cell_adhesion_signaling"/>
</dbReference>
<feature type="transmembrane region" description="Helical" evidence="6">
    <location>
        <begin position="337"/>
        <end position="363"/>
    </location>
</feature>
<proteinExistence type="predicted"/>
<dbReference type="Proteomes" id="UP001347796">
    <property type="component" value="Unassembled WGS sequence"/>
</dbReference>
<dbReference type="PROSITE" id="PS50835">
    <property type="entry name" value="IG_LIKE"/>
    <property type="match status" value="2"/>
</dbReference>
<dbReference type="InterPro" id="IPR036179">
    <property type="entry name" value="Ig-like_dom_sf"/>
</dbReference>
<keyword evidence="6" id="KW-0812">Transmembrane</keyword>
<evidence type="ECO:0000256" key="1">
    <source>
        <dbReference type="ARBA" id="ARBA00004479"/>
    </source>
</evidence>
<dbReference type="EMBL" id="JAZGQO010000011">
    <property type="protein sequence ID" value="KAK6172201.1"/>
    <property type="molecule type" value="Genomic_DNA"/>
</dbReference>
<evidence type="ECO:0000259" key="7">
    <source>
        <dbReference type="PROSITE" id="PS50835"/>
    </source>
</evidence>
<dbReference type="GO" id="GO:0005911">
    <property type="term" value="C:cell-cell junction"/>
    <property type="evidence" value="ECO:0007669"/>
    <property type="project" value="TreeGrafter"/>
</dbReference>
<gene>
    <name evidence="8" type="ORF">SNE40_015916</name>
</gene>
<reference evidence="8 9" key="1">
    <citation type="submission" date="2024-01" db="EMBL/GenBank/DDBJ databases">
        <title>The genome of the rayed Mediterranean limpet Patella caerulea (Linnaeus, 1758).</title>
        <authorList>
            <person name="Anh-Thu Weber A."/>
            <person name="Halstead-Nussloch G."/>
        </authorList>
    </citation>
    <scope>NUCLEOTIDE SEQUENCE [LARGE SCALE GENOMIC DNA]</scope>
    <source>
        <strain evidence="8">AATW-2023a</strain>
        <tissue evidence="8">Whole specimen</tissue>
    </source>
</reference>
<dbReference type="GO" id="GO:0098609">
    <property type="term" value="P:cell-cell adhesion"/>
    <property type="evidence" value="ECO:0007669"/>
    <property type="project" value="TreeGrafter"/>
</dbReference>
<dbReference type="SUPFAM" id="SSF48726">
    <property type="entry name" value="Immunoglobulin"/>
    <property type="match status" value="2"/>
</dbReference>
<evidence type="ECO:0000256" key="4">
    <source>
        <dbReference type="ARBA" id="ARBA00023180"/>
    </source>
</evidence>